<keyword evidence="2" id="KW-1185">Reference proteome</keyword>
<dbReference type="AlphaFoldDB" id="A0A9P5M2U0"/>
<protein>
    <submittedName>
        <fullName evidence="1">Uncharacterized protein</fullName>
    </submittedName>
</protein>
<sequence length="132" mass="15309">MVDFDSDTFLNTFRNGAKEEMQPDNEVPFYNETLTFLRNSCQERRDRGMGYGTSRVPHHPTAIASLVDMLSTKLRSLWCVDKLLCDSRIYSNISPRMGRPHLPETCPIMTFMKQMGKSSINFEWLERDPTPI</sequence>
<evidence type="ECO:0000313" key="2">
    <source>
        <dbReference type="Proteomes" id="UP000710849"/>
    </source>
</evidence>
<comment type="caution">
    <text evidence="1">The sequence shown here is derived from an EMBL/GenBank/DDBJ whole genome shotgun (WGS) entry which is preliminary data.</text>
</comment>
<dbReference type="RefSeq" id="XP_038732687.1">
    <property type="nucleotide sequence ID" value="XM_038876211.1"/>
</dbReference>
<organism evidence="1 2">
    <name type="scientific">Botrytis byssoidea</name>
    <dbReference type="NCBI Taxonomy" id="139641"/>
    <lineage>
        <taxon>Eukaryota</taxon>
        <taxon>Fungi</taxon>
        <taxon>Dikarya</taxon>
        <taxon>Ascomycota</taxon>
        <taxon>Pezizomycotina</taxon>
        <taxon>Leotiomycetes</taxon>
        <taxon>Helotiales</taxon>
        <taxon>Sclerotiniaceae</taxon>
        <taxon>Botrytis</taxon>
    </lineage>
</organism>
<accession>A0A9P5M2U0</accession>
<reference evidence="1 2" key="1">
    <citation type="journal article" date="2020" name="Genome Biol. Evol.">
        <title>Comparative genomics of Sclerotiniaceae.</title>
        <authorList>
            <person name="Valero Jimenez C.A."/>
            <person name="Steentjes M."/>
            <person name="Scholten O.E."/>
            <person name="Van Kan J.A.L."/>
        </authorList>
    </citation>
    <scope>NUCLEOTIDE SEQUENCE [LARGE SCALE GENOMIC DNA]</scope>
    <source>
        <strain evidence="1 2">MUCL 94</strain>
    </source>
</reference>
<dbReference type="Proteomes" id="UP000710849">
    <property type="component" value="Unassembled WGS sequence"/>
</dbReference>
<name>A0A9P5M2U0_9HELO</name>
<gene>
    <name evidence="1" type="ORF">EAE97_005699</name>
</gene>
<evidence type="ECO:0000313" key="1">
    <source>
        <dbReference type="EMBL" id="KAF7943628.1"/>
    </source>
</evidence>
<dbReference type="EMBL" id="RCSW01000010">
    <property type="protein sequence ID" value="KAF7943628.1"/>
    <property type="molecule type" value="Genomic_DNA"/>
</dbReference>
<dbReference type="GeneID" id="62149288"/>
<proteinExistence type="predicted"/>